<gene>
    <name evidence="3" type="ORF">RIB2604_02103220</name>
</gene>
<keyword evidence="2" id="KW-0472">Membrane</keyword>
<keyword evidence="2" id="KW-1133">Transmembrane helix</keyword>
<evidence type="ECO:0000256" key="1">
    <source>
        <dbReference type="SAM" id="MobiDB-lite"/>
    </source>
</evidence>
<feature type="region of interest" description="Disordered" evidence="1">
    <location>
        <begin position="1"/>
        <end position="27"/>
    </location>
</feature>
<dbReference type="EMBL" id="BCWF01000021">
    <property type="protein sequence ID" value="GAT26640.1"/>
    <property type="molecule type" value="Genomic_DNA"/>
</dbReference>
<sequence>MIRLSDQEDIPNEKPHDPTNRSSASLPPIDHGKDAWFFLAACFVMEALVWGFAFTYGVFQDYYSTLPMFQNSNNIAIIGTCAMASQPFHPTPSLPPTN</sequence>
<proteinExistence type="predicted"/>
<evidence type="ECO:0000313" key="3">
    <source>
        <dbReference type="EMBL" id="GAT26640.1"/>
    </source>
</evidence>
<evidence type="ECO:0000256" key="2">
    <source>
        <dbReference type="SAM" id="Phobius"/>
    </source>
</evidence>
<dbReference type="VEuPathDB" id="FungiDB:ASPFODRAFT_121466"/>
<dbReference type="Proteomes" id="UP000075230">
    <property type="component" value="Unassembled WGS sequence"/>
</dbReference>
<keyword evidence="2" id="KW-0812">Transmembrane</keyword>
<reference evidence="4" key="2">
    <citation type="submission" date="2016-02" db="EMBL/GenBank/DDBJ databases">
        <title>Genome sequencing of Aspergillus luchuensis NBRC 4314.</title>
        <authorList>
            <person name="Yamada O."/>
        </authorList>
    </citation>
    <scope>NUCLEOTIDE SEQUENCE [LARGE SCALE GENOMIC DNA]</scope>
    <source>
        <strain evidence="4">RIB 2604</strain>
    </source>
</reference>
<name>A0A146FL50_ASPKA</name>
<evidence type="ECO:0000313" key="4">
    <source>
        <dbReference type="Proteomes" id="UP000075230"/>
    </source>
</evidence>
<comment type="caution">
    <text evidence="3">The sequence shown here is derived from an EMBL/GenBank/DDBJ whole genome shotgun (WGS) entry which is preliminary data.</text>
</comment>
<reference evidence="3 4" key="1">
    <citation type="journal article" date="2016" name="DNA Res.">
        <title>Genome sequence of Aspergillus luchuensis NBRC 4314.</title>
        <authorList>
            <person name="Yamada O."/>
            <person name="Machida M."/>
            <person name="Hosoyama A."/>
            <person name="Goto M."/>
            <person name="Takahashi T."/>
            <person name="Futagami T."/>
            <person name="Yamagata Y."/>
            <person name="Takeuchi M."/>
            <person name="Kobayashi T."/>
            <person name="Koike H."/>
            <person name="Abe K."/>
            <person name="Asai K."/>
            <person name="Arita M."/>
            <person name="Fujita N."/>
            <person name="Fukuda K."/>
            <person name="Higa K."/>
            <person name="Horikawa H."/>
            <person name="Ishikawa T."/>
            <person name="Jinno K."/>
            <person name="Kato Y."/>
            <person name="Kirimura K."/>
            <person name="Mizutani O."/>
            <person name="Nakasone K."/>
            <person name="Sano M."/>
            <person name="Shiraishi Y."/>
            <person name="Tsukahara M."/>
            <person name="Gomi K."/>
        </authorList>
    </citation>
    <scope>NUCLEOTIDE SEQUENCE [LARGE SCALE GENOMIC DNA]</scope>
    <source>
        <strain evidence="3 4">RIB 2604</strain>
    </source>
</reference>
<accession>A0A146FL50</accession>
<feature type="transmembrane region" description="Helical" evidence="2">
    <location>
        <begin position="35"/>
        <end position="59"/>
    </location>
</feature>
<protein>
    <submittedName>
        <fullName evidence="3">Uncharacterized protein</fullName>
    </submittedName>
</protein>
<dbReference type="AlphaFoldDB" id="A0A146FL50"/>
<organism evidence="3 4">
    <name type="scientific">Aspergillus kawachii</name>
    <name type="common">White koji mold</name>
    <name type="synonym">Aspergillus awamori var. kawachi</name>
    <dbReference type="NCBI Taxonomy" id="1069201"/>
    <lineage>
        <taxon>Eukaryota</taxon>
        <taxon>Fungi</taxon>
        <taxon>Dikarya</taxon>
        <taxon>Ascomycota</taxon>
        <taxon>Pezizomycotina</taxon>
        <taxon>Eurotiomycetes</taxon>
        <taxon>Eurotiomycetidae</taxon>
        <taxon>Eurotiales</taxon>
        <taxon>Aspergillaceae</taxon>
        <taxon>Aspergillus</taxon>
        <taxon>Aspergillus subgen. Circumdati</taxon>
    </lineage>
</organism>